<comment type="caution">
    <text evidence="1">The sequence shown here is derived from an EMBL/GenBank/DDBJ whole genome shotgun (WGS) entry which is preliminary data.</text>
</comment>
<reference evidence="1 2" key="1">
    <citation type="journal article" date="2023" name="Nat. Commun.">
        <title>Origin of minicircular mitochondrial genomes in red algae.</title>
        <authorList>
            <person name="Lee Y."/>
            <person name="Cho C.H."/>
            <person name="Lee Y.M."/>
            <person name="Park S.I."/>
            <person name="Yang J.H."/>
            <person name="West J.A."/>
            <person name="Bhattacharya D."/>
            <person name="Yoon H.S."/>
        </authorList>
    </citation>
    <scope>NUCLEOTIDE SEQUENCE [LARGE SCALE GENOMIC DNA]</scope>
    <source>
        <strain evidence="1 2">CCMP1338</strain>
        <tissue evidence="1">Whole cell</tissue>
    </source>
</reference>
<protein>
    <recommendedName>
        <fullName evidence="3">THIF-type NAD/FAD binding fold domain-containing protein</fullName>
    </recommendedName>
</protein>
<evidence type="ECO:0008006" key="3">
    <source>
        <dbReference type="Google" id="ProtNLM"/>
    </source>
</evidence>
<dbReference type="AlphaFoldDB" id="A0AAV8URC4"/>
<dbReference type="InterPro" id="IPR035985">
    <property type="entry name" value="Ubiquitin-activating_enz"/>
</dbReference>
<dbReference type="SUPFAM" id="SSF69572">
    <property type="entry name" value="Activating enzymes of the ubiquitin-like proteins"/>
    <property type="match status" value="1"/>
</dbReference>
<proteinExistence type="predicted"/>
<dbReference type="Proteomes" id="UP001157974">
    <property type="component" value="Unassembled WGS sequence"/>
</dbReference>
<dbReference type="Gene3D" id="3.40.50.720">
    <property type="entry name" value="NAD(P)-binding Rossmann-like Domain"/>
    <property type="match status" value="1"/>
</dbReference>
<organism evidence="1 2">
    <name type="scientific">Rhodosorus marinus</name>
    <dbReference type="NCBI Taxonomy" id="101924"/>
    <lineage>
        <taxon>Eukaryota</taxon>
        <taxon>Rhodophyta</taxon>
        <taxon>Stylonematophyceae</taxon>
        <taxon>Stylonematales</taxon>
        <taxon>Stylonemataceae</taxon>
        <taxon>Rhodosorus</taxon>
    </lineage>
</organism>
<accession>A0AAV8URC4</accession>
<dbReference type="PANTHER" id="PTHR10953">
    <property type="entry name" value="UBIQUITIN-ACTIVATING ENZYME E1"/>
    <property type="match status" value="1"/>
</dbReference>
<name>A0AAV8URC4_9RHOD</name>
<dbReference type="InterPro" id="IPR045886">
    <property type="entry name" value="ThiF/MoeB/HesA"/>
</dbReference>
<dbReference type="GO" id="GO:0016925">
    <property type="term" value="P:protein sumoylation"/>
    <property type="evidence" value="ECO:0007669"/>
    <property type="project" value="TreeGrafter"/>
</dbReference>
<dbReference type="GO" id="GO:0019948">
    <property type="term" value="F:SUMO activating enzyme activity"/>
    <property type="evidence" value="ECO:0007669"/>
    <property type="project" value="TreeGrafter"/>
</dbReference>
<dbReference type="PANTHER" id="PTHR10953:SF162">
    <property type="entry name" value="SUMO-ACTIVATING ENZYME SUBUNIT 1"/>
    <property type="match status" value="1"/>
</dbReference>
<keyword evidence="2" id="KW-1185">Reference proteome</keyword>
<dbReference type="EMBL" id="JAMWBK010000005">
    <property type="protein sequence ID" value="KAJ8905100.1"/>
    <property type="molecule type" value="Genomic_DNA"/>
</dbReference>
<evidence type="ECO:0000313" key="1">
    <source>
        <dbReference type="EMBL" id="KAJ8905100.1"/>
    </source>
</evidence>
<evidence type="ECO:0000313" key="2">
    <source>
        <dbReference type="Proteomes" id="UP001157974"/>
    </source>
</evidence>
<dbReference type="GO" id="GO:0005737">
    <property type="term" value="C:cytoplasm"/>
    <property type="evidence" value="ECO:0007669"/>
    <property type="project" value="TreeGrafter"/>
</dbReference>
<sequence length="304" mass="32857">MGTDGEALTLSTEEAAVYDRQIRLWGADAQQRMSTSRVVVVGRVRSNLGNELIKNICLAGVSSIILCSVNDVEGQGFLGDSLDEVRNSVQDINRFVKVDIFEGEEAAANEVKSSTAVCLIGFDSVPSIMSIAKSCRQGGIGLFVGECIGLFGAVFLDLGVRSYAEEDKDSGRLIEKVIDYTSYADTFDDMGVPKAPTAPGAIALGEMLRIKSNSSEDVEELTVAYARAVAEMYERTGVNGKQRLSEQHLRSFAHAARTEVPPVSAIVGGIYGREVIKYLTGKDEPLNNLFFFDAIRSTGIVECM</sequence>
<gene>
    <name evidence="1" type="ORF">NDN08_001610</name>
</gene>
<dbReference type="GO" id="GO:0031510">
    <property type="term" value="C:SUMO activating enzyme complex"/>
    <property type="evidence" value="ECO:0007669"/>
    <property type="project" value="TreeGrafter"/>
</dbReference>